<gene>
    <name evidence="3" type="ORF">NCAST_36_00250</name>
</gene>
<dbReference type="SUPFAM" id="SSF88946">
    <property type="entry name" value="Sigma2 domain of RNA polymerase sigma factors"/>
    <property type="match status" value="1"/>
</dbReference>
<name>U5EMY4_NOCAS</name>
<dbReference type="EMBL" id="BAFO02000036">
    <property type="protein sequence ID" value="GAD87643.1"/>
    <property type="molecule type" value="Genomic_DNA"/>
</dbReference>
<evidence type="ECO:0000313" key="3">
    <source>
        <dbReference type="EMBL" id="GAD87643.1"/>
    </source>
</evidence>
<dbReference type="Gene3D" id="1.10.1740.10">
    <property type="match status" value="1"/>
</dbReference>
<dbReference type="InterPro" id="IPR013325">
    <property type="entry name" value="RNA_pol_sigma_r2"/>
</dbReference>
<dbReference type="GO" id="GO:0006352">
    <property type="term" value="P:DNA-templated transcription initiation"/>
    <property type="evidence" value="ECO:0007669"/>
    <property type="project" value="InterPro"/>
</dbReference>
<keyword evidence="4" id="KW-1185">Reference proteome</keyword>
<dbReference type="InterPro" id="IPR007627">
    <property type="entry name" value="RNA_pol_sigma70_r2"/>
</dbReference>
<dbReference type="Proteomes" id="UP000017048">
    <property type="component" value="Unassembled WGS sequence"/>
</dbReference>
<dbReference type="PANTHER" id="PTHR47756:SF2">
    <property type="entry name" value="BLL6612 PROTEIN"/>
    <property type="match status" value="1"/>
</dbReference>
<reference evidence="3 4" key="1">
    <citation type="journal article" date="2014" name="BMC Genomics">
        <title>Genome based analysis of type-I polyketide synthase and nonribosomal peptide synthetase gene clusters in seven strains of five representative Nocardia species.</title>
        <authorList>
            <person name="Komaki H."/>
            <person name="Ichikawa N."/>
            <person name="Hosoyama A."/>
            <person name="Takahashi-Nakaguchi A."/>
            <person name="Matsuzawa T."/>
            <person name="Suzuki K."/>
            <person name="Fujita N."/>
            <person name="Gonoi T."/>
        </authorList>
    </citation>
    <scope>NUCLEOTIDE SEQUENCE [LARGE SCALE GENOMIC DNA]</scope>
    <source>
        <strain evidence="3 4">NBRC 15531</strain>
    </source>
</reference>
<dbReference type="eggNOG" id="COG4941">
    <property type="taxonomic scope" value="Bacteria"/>
</dbReference>
<dbReference type="GO" id="GO:0003700">
    <property type="term" value="F:DNA-binding transcription factor activity"/>
    <property type="evidence" value="ECO:0007669"/>
    <property type="project" value="InterPro"/>
</dbReference>
<dbReference type="PANTHER" id="PTHR47756">
    <property type="entry name" value="BLL6612 PROTEIN-RELATED"/>
    <property type="match status" value="1"/>
</dbReference>
<evidence type="ECO:0000259" key="2">
    <source>
        <dbReference type="Pfam" id="PF04542"/>
    </source>
</evidence>
<evidence type="ECO:0000313" key="4">
    <source>
        <dbReference type="Proteomes" id="UP000017048"/>
    </source>
</evidence>
<organism evidence="3 4">
    <name type="scientific">Nocardia asteroides NBRC 15531</name>
    <dbReference type="NCBI Taxonomy" id="1110697"/>
    <lineage>
        <taxon>Bacteria</taxon>
        <taxon>Bacillati</taxon>
        <taxon>Actinomycetota</taxon>
        <taxon>Actinomycetes</taxon>
        <taxon>Mycobacteriales</taxon>
        <taxon>Nocardiaceae</taxon>
        <taxon>Nocardia</taxon>
    </lineage>
</organism>
<dbReference type="STRING" id="1824.SAMN05444423_110182"/>
<dbReference type="Pfam" id="PF04542">
    <property type="entry name" value="Sigma70_r2"/>
    <property type="match status" value="1"/>
</dbReference>
<feature type="domain" description="RNA polymerase sigma-70 region 2" evidence="2">
    <location>
        <begin position="12"/>
        <end position="75"/>
    </location>
</feature>
<comment type="caution">
    <text evidence="3">The sequence shown here is derived from an EMBL/GenBank/DDBJ whole genome shotgun (WGS) entry which is preliminary data.</text>
</comment>
<dbReference type="AlphaFoldDB" id="U5EMY4"/>
<accession>U5EMY4</accession>
<proteinExistence type="predicted"/>
<evidence type="ECO:0000256" key="1">
    <source>
        <dbReference type="SAM" id="MobiDB-lite"/>
    </source>
</evidence>
<sequence length="107" mass="11385">MDATVIEAVFAEHYGRAVTSLIRVFGDIGLAEDAVQEAFAAAVLRWPVDGVPPSPAGWIITTARNRAVDRLRREATRSGRHAEAALASTGMPSCRWPSRTGPAGTPT</sequence>
<feature type="region of interest" description="Disordered" evidence="1">
    <location>
        <begin position="77"/>
        <end position="107"/>
    </location>
</feature>
<protein>
    <submittedName>
        <fullName evidence="3">RNA polymerase ECF-type sigma factor</fullName>
    </submittedName>
</protein>